<evidence type="ECO:0000259" key="9">
    <source>
        <dbReference type="Pfam" id="PF00266"/>
    </source>
</evidence>
<comment type="cofactor">
    <cofactor evidence="1">
        <name>pyridoxal 5'-phosphate</name>
        <dbReference type="ChEBI" id="CHEBI:597326"/>
    </cofactor>
</comment>
<comment type="similarity">
    <text evidence="2">Belongs to the class-V pyridoxal-phosphate-dependent aminotransferase family. NifS/IscS subfamily.</text>
</comment>
<dbReference type="GO" id="GO:0046872">
    <property type="term" value="F:metal ion binding"/>
    <property type="evidence" value="ECO:0007669"/>
    <property type="project" value="UniProtKB-KW"/>
</dbReference>
<dbReference type="InterPro" id="IPR000192">
    <property type="entry name" value="Aminotrans_V_dom"/>
</dbReference>
<comment type="catalytic activity">
    <reaction evidence="8">
        <text>(sulfur carrier)-H + L-cysteine = (sulfur carrier)-SH + L-alanine</text>
        <dbReference type="Rhea" id="RHEA:43892"/>
        <dbReference type="Rhea" id="RHEA-COMP:14737"/>
        <dbReference type="Rhea" id="RHEA-COMP:14739"/>
        <dbReference type="ChEBI" id="CHEBI:29917"/>
        <dbReference type="ChEBI" id="CHEBI:35235"/>
        <dbReference type="ChEBI" id="CHEBI:57972"/>
        <dbReference type="ChEBI" id="CHEBI:64428"/>
        <dbReference type="EC" id="2.8.1.7"/>
    </reaction>
</comment>
<gene>
    <name evidence="10" type="ORF">EI77_00309</name>
</gene>
<reference evidence="10 11" key="1">
    <citation type="submission" date="2019-03" db="EMBL/GenBank/DDBJ databases">
        <title>Genomic Encyclopedia of Archaeal and Bacterial Type Strains, Phase II (KMG-II): from individual species to whole genera.</title>
        <authorList>
            <person name="Goeker M."/>
        </authorList>
    </citation>
    <scope>NUCLEOTIDE SEQUENCE [LARGE SCALE GENOMIC DNA]</scope>
    <source>
        <strain evidence="10 11">ATCC 25309</strain>
    </source>
</reference>
<dbReference type="EMBL" id="SOCA01000001">
    <property type="protein sequence ID" value="TDU81007.1"/>
    <property type="molecule type" value="Genomic_DNA"/>
</dbReference>
<dbReference type="PANTHER" id="PTHR11601">
    <property type="entry name" value="CYSTEINE DESULFURYLASE FAMILY MEMBER"/>
    <property type="match status" value="1"/>
</dbReference>
<evidence type="ECO:0000256" key="1">
    <source>
        <dbReference type="ARBA" id="ARBA00001933"/>
    </source>
</evidence>
<dbReference type="SUPFAM" id="SSF53383">
    <property type="entry name" value="PLP-dependent transferases"/>
    <property type="match status" value="1"/>
</dbReference>
<dbReference type="AlphaFoldDB" id="A0A4R7SS41"/>
<dbReference type="PANTHER" id="PTHR11601:SF34">
    <property type="entry name" value="CYSTEINE DESULFURASE"/>
    <property type="match status" value="1"/>
</dbReference>
<keyword evidence="11" id="KW-1185">Reference proteome</keyword>
<name>A0A4R7SS41_9BACT</name>
<comment type="caution">
    <text evidence="10">The sequence shown here is derived from an EMBL/GenBank/DDBJ whole genome shotgun (WGS) entry which is preliminary data.</text>
</comment>
<dbReference type="Pfam" id="PF00266">
    <property type="entry name" value="Aminotran_5"/>
    <property type="match status" value="1"/>
</dbReference>
<keyword evidence="3" id="KW-0808">Transferase</keyword>
<accession>A0A4R7SS41</accession>
<feature type="domain" description="Aminotransferase class V" evidence="9">
    <location>
        <begin position="4"/>
        <end position="358"/>
    </location>
</feature>
<dbReference type="InterPro" id="IPR015422">
    <property type="entry name" value="PyrdxlP-dep_Trfase_small"/>
</dbReference>
<evidence type="ECO:0000256" key="8">
    <source>
        <dbReference type="ARBA" id="ARBA00050776"/>
    </source>
</evidence>
<dbReference type="InterPro" id="IPR016454">
    <property type="entry name" value="Cysteine_dSase"/>
</dbReference>
<evidence type="ECO:0000256" key="2">
    <source>
        <dbReference type="ARBA" id="ARBA00006490"/>
    </source>
</evidence>
<evidence type="ECO:0000256" key="6">
    <source>
        <dbReference type="ARBA" id="ARBA00023004"/>
    </source>
</evidence>
<protein>
    <submittedName>
        <fullName evidence="10">Cysteine desulfurase</fullName>
    </submittedName>
</protein>
<dbReference type="Gene3D" id="3.90.1150.10">
    <property type="entry name" value="Aspartate Aminotransferase, domain 1"/>
    <property type="match status" value="1"/>
</dbReference>
<keyword evidence="5" id="KW-0663">Pyridoxal phosphate</keyword>
<dbReference type="Proteomes" id="UP000295662">
    <property type="component" value="Unassembled WGS sequence"/>
</dbReference>
<dbReference type="Gene3D" id="3.40.640.10">
    <property type="entry name" value="Type I PLP-dependent aspartate aminotransferase-like (Major domain)"/>
    <property type="match status" value="1"/>
</dbReference>
<keyword evidence="7" id="KW-0411">Iron-sulfur</keyword>
<evidence type="ECO:0000313" key="11">
    <source>
        <dbReference type="Proteomes" id="UP000295662"/>
    </source>
</evidence>
<proteinExistence type="inferred from homology"/>
<dbReference type="GO" id="GO:0051536">
    <property type="term" value="F:iron-sulfur cluster binding"/>
    <property type="evidence" value="ECO:0007669"/>
    <property type="project" value="UniProtKB-KW"/>
</dbReference>
<dbReference type="InterPro" id="IPR015421">
    <property type="entry name" value="PyrdxlP-dep_Trfase_major"/>
</dbReference>
<dbReference type="InterPro" id="IPR015424">
    <property type="entry name" value="PyrdxlP-dep_Trfase"/>
</dbReference>
<dbReference type="PIRSF" id="PIRSF005572">
    <property type="entry name" value="NifS"/>
    <property type="match status" value="1"/>
</dbReference>
<evidence type="ECO:0000256" key="7">
    <source>
        <dbReference type="ARBA" id="ARBA00023014"/>
    </source>
</evidence>
<evidence type="ECO:0000313" key="10">
    <source>
        <dbReference type="EMBL" id="TDU81007.1"/>
    </source>
</evidence>
<evidence type="ECO:0000256" key="3">
    <source>
        <dbReference type="ARBA" id="ARBA00022679"/>
    </source>
</evidence>
<sequence length="383" mass="41192">MPAYFDHNATTPLCPAAREAWLHASDRHWHNASSLYREAGLTSQALEAAREELGDLLGVEPERVVFTSGATESNNALFAGLSKCLAPDAVVAISAIEHPSVREAARAWLGRGRVIEIPVDPQGLVQTGVLHTLVQQYAPALVSVMAANNESGVIQPWQELFKLCQENGVHFHTDAAQWMGKLPAEELGACNYITGSAHKFGGPKGIGFLVLAHAAESFPLLHGGPQEHGHRAGTENYPAIAAMVAALKAANKGLPEIASAQSHHRDAFLTQMKLAFPGLRVISERAPRLWNTALMVMPRHDNLKWLTRLTRRGFAISTGSACSSGKEGSSVVVQALGASWEELKRVVRVSGGWDTTAEAWQDLATAFEEVGTELDAGGRPQDK</sequence>
<keyword evidence="4" id="KW-0479">Metal-binding</keyword>
<dbReference type="GO" id="GO:0031071">
    <property type="term" value="F:cysteine desulfurase activity"/>
    <property type="evidence" value="ECO:0007669"/>
    <property type="project" value="UniProtKB-EC"/>
</dbReference>
<dbReference type="Gene3D" id="1.10.260.50">
    <property type="match status" value="1"/>
</dbReference>
<evidence type="ECO:0000256" key="5">
    <source>
        <dbReference type="ARBA" id="ARBA00022898"/>
    </source>
</evidence>
<keyword evidence="6" id="KW-0408">Iron</keyword>
<evidence type="ECO:0000256" key="4">
    <source>
        <dbReference type="ARBA" id="ARBA00022723"/>
    </source>
</evidence>
<organism evidence="10 11">
    <name type="scientific">Prosthecobacter fusiformis</name>
    <dbReference type="NCBI Taxonomy" id="48464"/>
    <lineage>
        <taxon>Bacteria</taxon>
        <taxon>Pseudomonadati</taxon>
        <taxon>Verrucomicrobiota</taxon>
        <taxon>Verrucomicrobiia</taxon>
        <taxon>Verrucomicrobiales</taxon>
        <taxon>Verrucomicrobiaceae</taxon>
        <taxon>Prosthecobacter</taxon>
    </lineage>
</organism>